<protein>
    <recommendedName>
        <fullName evidence="5">Regulatory protein</fullName>
    </recommendedName>
</protein>
<feature type="region of interest" description="Disordered" evidence="2">
    <location>
        <begin position="255"/>
        <end position="278"/>
    </location>
</feature>
<accession>A0ABV1UFR7</accession>
<name>A0ABV1UFR7_9ACTN</name>
<feature type="compositionally biased region" description="Low complexity" evidence="2">
    <location>
        <begin position="86"/>
        <end position="97"/>
    </location>
</feature>
<feature type="coiled-coil region" evidence="1">
    <location>
        <begin position="30"/>
        <end position="57"/>
    </location>
</feature>
<proteinExistence type="predicted"/>
<evidence type="ECO:0008006" key="5">
    <source>
        <dbReference type="Google" id="ProtNLM"/>
    </source>
</evidence>
<dbReference type="EMBL" id="JBEPAZ010000037">
    <property type="protein sequence ID" value="MER6432081.1"/>
    <property type="molecule type" value="Genomic_DNA"/>
</dbReference>
<dbReference type="Gene3D" id="1.10.10.10">
    <property type="entry name" value="Winged helix-like DNA-binding domain superfamily/Winged helix DNA-binding domain"/>
    <property type="match status" value="1"/>
</dbReference>
<feature type="compositionally biased region" description="Low complexity" evidence="2">
    <location>
        <begin position="114"/>
        <end position="151"/>
    </location>
</feature>
<organism evidence="3 4">
    <name type="scientific">Streptomyces sp. 900105245</name>
    <dbReference type="NCBI Taxonomy" id="3154379"/>
    <lineage>
        <taxon>Bacteria</taxon>
        <taxon>Bacillati</taxon>
        <taxon>Actinomycetota</taxon>
        <taxon>Actinomycetes</taxon>
        <taxon>Kitasatosporales</taxon>
        <taxon>Streptomycetaceae</taxon>
        <taxon>Streptomyces</taxon>
    </lineage>
</organism>
<dbReference type="RefSeq" id="WP_352064922.1">
    <property type="nucleotide sequence ID" value="NZ_JBEPAZ010000037.1"/>
</dbReference>
<reference evidence="3 4" key="1">
    <citation type="submission" date="2024-06" db="EMBL/GenBank/DDBJ databases">
        <title>The Natural Products Discovery Center: Release of the First 8490 Sequenced Strains for Exploring Actinobacteria Biosynthetic Diversity.</title>
        <authorList>
            <person name="Kalkreuter E."/>
            <person name="Kautsar S.A."/>
            <person name="Yang D."/>
            <person name="Bader C.D."/>
            <person name="Teijaro C.N."/>
            <person name="Fluegel L."/>
            <person name="Davis C.M."/>
            <person name="Simpson J.R."/>
            <person name="Lauterbach L."/>
            <person name="Steele A.D."/>
            <person name="Gui C."/>
            <person name="Meng S."/>
            <person name="Li G."/>
            <person name="Viehrig K."/>
            <person name="Ye F."/>
            <person name="Su P."/>
            <person name="Kiefer A.F."/>
            <person name="Nichols A."/>
            <person name="Cepeda A.J."/>
            <person name="Yan W."/>
            <person name="Fan B."/>
            <person name="Jiang Y."/>
            <person name="Adhikari A."/>
            <person name="Zheng C.-J."/>
            <person name="Schuster L."/>
            <person name="Cowan T.M."/>
            <person name="Smanski M.J."/>
            <person name="Chevrette M.G."/>
            <person name="De Carvalho L.P.S."/>
            <person name="Shen B."/>
        </authorList>
    </citation>
    <scope>NUCLEOTIDE SEQUENCE [LARGE SCALE GENOMIC DNA]</scope>
    <source>
        <strain evidence="3 4">NPDC001166</strain>
    </source>
</reference>
<keyword evidence="1" id="KW-0175">Coiled coil</keyword>
<comment type="caution">
    <text evidence="3">The sequence shown here is derived from an EMBL/GenBank/DDBJ whole genome shotgun (WGS) entry which is preliminary data.</text>
</comment>
<evidence type="ECO:0000313" key="3">
    <source>
        <dbReference type="EMBL" id="MER6432081.1"/>
    </source>
</evidence>
<dbReference type="Proteomes" id="UP001470023">
    <property type="component" value="Unassembled WGS sequence"/>
</dbReference>
<gene>
    <name evidence="3" type="ORF">ABT272_30805</name>
</gene>
<feature type="region of interest" description="Disordered" evidence="2">
    <location>
        <begin position="58"/>
        <end position="189"/>
    </location>
</feature>
<keyword evidence="4" id="KW-1185">Reference proteome</keyword>
<sequence length="278" mass="29363">MAVESEKTTTIQSVWAQRCAEDLAANRERQSGIDAQISELQEQRAQLQQEEAWLVERQKSLSVPSAPGDQIEHADDVSAGKPTQEAAAGDDAVASSVPQPRQEAAKPAKKRAAAKAGTAAQEGIGKAVAAKKASTTPKKSPGKKAPAAQKTTAKKTTAKPATDETTAAKKSAARPLTAKKTGTAKQEPLQSLILAMVSASAEPRLAREVFDELAEQHPDRATSVQTVRNTLEALVKKQSIEKTNQQGSVMYCAKKSPAEAPTADTQPAQVSVREPAQV</sequence>
<dbReference type="InterPro" id="IPR036388">
    <property type="entry name" value="WH-like_DNA-bd_sf"/>
</dbReference>
<evidence type="ECO:0000313" key="4">
    <source>
        <dbReference type="Proteomes" id="UP001470023"/>
    </source>
</evidence>
<evidence type="ECO:0000256" key="2">
    <source>
        <dbReference type="SAM" id="MobiDB-lite"/>
    </source>
</evidence>
<feature type="compositionally biased region" description="Low complexity" evidence="2">
    <location>
        <begin position="158"/>
        <end position="170"/>
    </location>
</feature>
<evidence type="ECO:0000256" key="1">
    <source>
        <dbReference type="SAM" id="Coils"/>
    </source>
</evidence>